<dbReference type="AlphaFoldDB" id="A0A1G2LAH9"/>
<sequence>MTHEEARVLFQTYCDAFIRNMLAPDKEESHEEKSADQTLFRAGYEILIQDDEYVLRPATEYEDAYVEVFLNFSLFQVDTGNIISCAEATLKITKQKKELLKELSEKDIEFLKSISIRPES</sequence>
<dbReference type="Proteomes" id="UP000177982">
    <property type="component" value="Unassembled WGS sequence"/>
</dbReference>
<reference evidence="1 2" key="1">
    <citation type="journal article" date="2016" name="Nat. Commun.">
        <title>Thousands of microbial genomes shed light on interconnected biogeochemical processes in an aquifer system.</title>
        <authorList>
            <person name="Anantharaman K."/>
            <person name="Brown C.T."/>
            <person name="Hug L.A."/>
            <person name="Sharon I."/>
            <person name="Castelle C.J."/>
            <person name="Probst A.J."/>
            <person name="Thomas B.C."/>
            <person name="Singh A."/>
            <person name="Wilkins M.J."/>
            <person name="Karaoz U."/>
            <person name="Brodie E.L."/>
            <person name="Williams K.H."/>
            <person name="Hubbard S.S."/>
            <person name="Banfield J.F."/>
        </authorList>
    </citation>
    <scope>NUCLEOTIDE SEQUENCE [LARGE SCALE GENOMIC DNA]</scope>
</reference>
<evidence type="ECO:0000313" key="2">
    <source>
        <dbReference type="Proteomes" id="UP000177982"/>
    </source>
</evidence>
<protein>
    <submittedName>
        <fullName evidence="1">Uncharacterized protein</fullName>
    </submittedName>
</protein>
<evidence type="ECO:0000313" key="1">
    <source>
        <dbReference type="EMBL" id="OHA07789.1"/>
    </source>
</evidence>
<proteinExistence type="predicted"/>
<organism evidence="1 2">
    <name type="scientific">Candidatus Sungbacteria bacterium RIFCSPLOWO2_01_FULL_47_10</name>
    <dbReference type="NCBI Taxonomy" id="1802276"/>
    <lineage>
        <taxon>Bacteria</taxon>
        <taxon>Candidatus Sungiibacteriota</taxon>
    </lineage>
</organism>
<comment type="caution">
    <text evidence="1">The sequence shown here is derived from an EMBL/GenBank/DDBJ whole genome shotgun (WGS) entry which is preliminary data.</text>
</comment>
<name>A0A1G2LAH9_9BACT</name>
<dbReference type="EMBL" id="MHQO01000003">
    <property type="protein sequence ID" value="OHA07789.1"/>
    <property type="molecule type" value="Genomic_DNA"/>
</dbReference>
<accession>A0A1G2LAH9</accession>
<gene>
    <name evidence="1" type="ORF">A2934_02855</name>
</gene>